<organism evidence="12 13">
    <name type="scientific">Petromyzon marinus</name>
    <name type="common">Sea lamprey</name>
    <dbReference type="NCBI Taxonomy" id="7757"/>
    <lineage>
        <taxon>Eukaryota</taxon>
        <taxon>Metazoa</taxon>
        <taxon>Chordata</taxon>
        <taxon>Craniata</taxon>
        <taxon>Vertebrata</taxon>
        <taxon>Cyclostomata</taxon>
        <taxon>Hyperoartia</taxon>
        <taxon>Petromyzontiformes</taxon>
        <taxon>Petromyzontidae</taxon>
        <taxon>Petromyzon</taxon>
    </lineage>
</organism>
<evidence type="ECO:0000313" key="13">
    <source>
        <dbReference type="RefSeq" id="XP_032808679.1"/>
    </source>
</evidence>
<evidence type="ECO:0000259" key="11">
    <source>
        <dbReference type="PROSITE" id="PS51184"/>
    </source>
</evidence>
<dbReference type="GO" id="GO:0042254">
    <property type="term" value="P:ribosome biogenesis"/>
    <property type="evidence" value="ECO:0007669"/>
    <property type="project" value="UniProtKB-KW"/>
</dbReference>
<evidence type="ECO:0000256" key="6">
    <source>
        <dbReference type="ARBA" id="ARBA00046256"/>
    </source>
</evidence>
<comment type="catalytic activity">
    <reaction evidence="8">
        <text>L-histidyl-[protein] + 2-oxoglutarate + O2 = (3S)-3-hydroxy-L-histidyl-[protein] + succinate + CO2</text>
        <dbReference type="Rhea" id="RHEA:54256"/>
        <dbReference type="Rhea" id="RHEA-COMP:9745"/>
        <dbReference type="Rhea" id="RHEA-COMP:13840"/>
        <dbReference type="ChEBI" id="CHEBI:15379"/>
        <dbReference type="ChEBI" id="CHEBI:16526"/>
        <dbReference type="ChEBI" id="CHEBI:16810"/>
        <dbReference type="ChEBI" id="CHEBI:29979"/>
        <dbReference type="ChEBI" id="CHEBI:30031"/>
        <dbReference type="ChEBI" id="CHEBI:138021"/>
        <dbReference type="EC" id="1.14.11.79"/>
    </reaction>
</comment>
<protein>
    <recommendedName>
        <fullName evidence="9">Bifunctional lysine-specific demethylase and histidyl-hydroxylase</fullName>
        <ecNumber evidence="9">1.14.11.-</ecNumber>
    </recommendedName>
</protein>
<accession>A0AAJ7T0L9</accession>
<dbReference type="Gene3D" id="2.60.120.650">
    <property type="entry name" value="Cupin"/>
    <property type="match status" value="1"/>
</dbReference>
<dbReference type="RefSeq" id="XP_032808679.1">
    <property type="nucleotide sequence ID" value="XM_032952788.1"/>
</dbReference>
<evidence type="ECO:0000256" key="8">
    <source>
        <dbReference type="ARBA" id="ARBA00049465"/>
    </source>
</evidence>
<gene>
    <name evidence="13" type="primary">RIOX2</name>
</gene>
<comment type="cofactor">
    <cofactor evidence="9">
        <name>Fe(2+)</name>
        <dbReference type="ChEBI" id="CHEBI:29033"/>
    </cofactor>
    <text evidence="9">Binds 1 Fe(2+) ion per subunit.</text>
</comment>
<dbReference type="PROSITE" id="PS51184">
    <property type="entry name" value="JMJC"/>
    <property type="match status" value="1"/>
</dbReference>
<dbReference type="Pfam" id="PF08007">
    <property type="entry name" value="JmjC_2"/>
    <property type="match status" value="1"/>
</dbReference>
<evidence type="ECO:0000256" key="7">
    <source>
        <dbReference type="ARBA" id="ARBA00047687"/>
    </source>
</evidence>
<feature type="region of interest" description="Disordered" evidence="10">
    <location>
        <begin position="1"/>
        <end position="35"/>
    </location>
</feature>
<dbReference type="GO" id="GO:0005506">
    <property type="term" value="F:iron ion binding"/>
    <property type="evidence" value="ECO:0007669"/>
    <property type="project" value="UniProtKB-UniRule"/>
</dbReference>
<dbReference type="PANTHER" id="PTHR13096">
    <property type="entry name" value="MINA53 MYC INDUCED NUCLEAR ANTIGEN"/>
    <property type="match status" value="1"/>
</dbReference>
<comment type="function">
    <text evidence="6">Oxygenase that can act as both a histone lysine demethylase and a ribosomal histidine hydroxylase. Is involved in the demethylation of trimethylated 'Lys-9' on histone H3 (H3K9me3), leading to an increase in ribosomal RNA expression. Also catalyzes the hydroxylation of 60S ribosomal protein L27a on 'His-39'. May play an important role in cell growth and survival. May be involved in ribosome biogenesis, most likely during the assembly process of pre-ribosomal particles.</text>
</comment>
<feature type="domain" description="JmjC" evidence="11">
    <location>
        <begin position="150"/>
        <end position="291"/>
    </location>
</feature>
<reference evidence="13" key="1">
    <citation type="submission" date="2025-08" db="UniProtKB">
        <authorList>
            <consortium name="RefSeq"/>
        </authorList>
    </citation>
    <scope>IDENTIFICATION</scope>
    <source>
        <tissue evidence="13">Sperm</tissue>
    </source>
</reference>
<dbReference type="GO" id="GO:0051864">
    <property type="term" value="F:histone H3K36 demethylase activity"/>
    <property type="evidence" value="ECO:0007669"/>
    <property type="project" value="TreeGrafter"/>
</dbReference>
<comment type="similarity">
    <text evidence="5">Belongs to the ROX family. MINA53 subfamily.</text>
</comment>
<comment type="catalytic activity">
    <reaction evidence="7">
        <text>L-histidyl-[ribosomal protein uL15] + 2-oxoglutarate + O2 = (3S)-3-hydroxy-L-histidyl-[ribosomal protein uL15] + succinate + CO2</text>
        <dbReference type="Rhea" id="RHEA:54024"/>
        <dbReference type="Rhea" id="RHEA-COMP:13760"/>
        <dbReference type="Rhea" id="RHEA-COMP:13761"/>
        <dbReference type="ChEBI" id="CHEBI:15379"/>
        <dbReference type="ChEBI" id="CHEBI:16526"/>
        <dbReference type="ChEBI" id="CHEBI:16810"/>
        <dbReference type="ChEBI" id="CHEBI:29979"/>
        <dbReference type="ChEBI" id="CHEBI:30031"/>
        <dbReference type="ChEBI" id="CHEBI:138021"/>
    </reaction>
</comment>
<keyword evidence="12" id="KW-1185">Reference proteome</keyword>
<name>A0AAJ7T0L9_PETMA</name>
<keyword evidence="9" id="KW-0223">Dioxygenase</keyword>
<keyword evidence="3 9" id="KW-0479">Metal-binding</keyword>
<dbReference type="Gene3D" id="1.10.10.1500">
    <property type="entry name" value="JmjC domain-containing ribosomal oxygenase (ROX), dimer domain"/>
    <property type="match status" value="1"/>
</dbReference>
<dbReference type="PANTHER" id="PTHR13096:SF7">
    <property type="entry name" value="RIBOSOMAL OXYGENASE 2"/>
    <property type="match status" value="1"/>
</dbReference>
<keyword evidence="2" id="KW-0690">Ribosome biogenesis</keyword>
<evidence type="ECO:0000256" key="10">
    <source>
        <dbReference type="SAM" id="MobiDB-lite"/>
    </source>
</evidence>
<evidence type="ECO:0000256" key="9">
    <source>
        <dbReference type="RuleBase" id="RU366061"/>
    </source>
</evidence>
<comment type="subcellular location">
    <subcellularLocation>
        <location evidence="1">Nucleus</location>
        <location evidence="1">Nucleolus</location>
    </subcellularLocation>
</comment>
<dbReference type="CTD" id="84864"/>
<dbReference type="GO" id="GO:0036139">
    <property type="term" value="F:peptidyl-histidine dioxygenase activity"/>
    <property type="evidence" value="ECO:0007669"/>
    <property type="project" value="UniProtKB-EC"/>
</dbReference>
<feature type="compositionally biased region" description="Basic residues" evidence="10">
    <location>
        <begin position="1"/>
        <end position="10"/>
    </location>
</feature>
<keyword evidence="9" id="KW-0560">Oxidoreductase</keyword>
<evidence type="ECO:0000256" key="2">
    <source>
        <dbReference type="ARBA" id="ARBA00022517"/>
    </source>
</evidence>
<keyword evidence="9" id="KW-0805">Transcription regulation</keyword>
<dbReference type="AlphaFoldDB" id="A0AAJ7T0L9"/>
<dbReference type="SUPFAM" id="SSF51197">
    <property type="entry name" value="Clavaminate synthase-like"/>
    <property type="match status" value="1"/>
</dbReference>
<evidence type="ECO:0000256" key="3">
    <source>
        <dbReference type="ARBA" id="ARBA00022723"/>
    </source>
</evidence>
<keyword evidence="9" id="KW-0804">Transcription</keyword>
<evidence type="ECO:0000313" key="12">
    <source>
        <dbReference type="Proteomes" id="UP001318040"/>
    </source>
</evidence>
<dbReference type="KEGG" id="pmrn:116941590"/>
<dbReference type="EC" id="1.14.11.-" evidence="9"/>
<keyword evidence="4 9" id="KW-0408">Iron</keyword>
<sequence>MPGHLANRKKNKDDNSCTAKKVKAVVESGGQQQQQEADVTGILDFSSPDRLFSSLIAPVSTSDFFQQHWERGPLVLHRSDARYASCYSRLFRLQDLEDICTRRNVAYGEDINLCRYVKETRHSLNKSGRATYPKLQKDFEQNKFTFQFHQPQRFKDDLWQIQEKLESFFGALVGSNVYVTPPGSQGLAPHHDDVEVFILQLEGEKHWRLYTPLVPLAKAYSPDLSQVAIGPPTHEFTLRAGDLLYFPRGTIHQADTPAGGCHSTHLTISTYQNNTWGDLLLDTLPALVTEASRAEISFRRGLPRRLLTGSGSEESGSSERIAELLGTLSRRMLGSRSLQAHSMKRDFVANRLPPFHPPDCQPGSPVGPIPKLQHWVRMLHADHMALVVDKPPREEVGACTCGEEVCEVVFVYHSLLNSRERHMMGSPTEEVEEVRGLRLALVHLPALRQLMTGATVRVRELPLAGDAEREQLVLSLWSDGLLVASPNEA</sequence>
<dbReference type="Gene3D" id="3.90.930.40">
    <property type="match status" value="1"/>
</dbReference>
<dbReference type="InterPro" id="IPR039994">
    <property type="entry name" value="NO66-like"/>
</dbReference>
<evidence type="ECO:0000256" key="5">
    <source>
        <dbReference type="ARBA" id="ARBA00034314"/>
    </source>
</evidence>
<keyword evidence="9" id="KW-0539">Nucleus</keyword>
<dbReference type="Proteomes" id="UP001318040">
    <property type="component" value="Chromosome 12"/>
</dbReference>
<dbReference type="GO" id="GO:0005730">
    <property type="term" value="C:nucleolus"/>
    <property type="evidence" value="ECO:0007669"/>
    <property type="project" value="UniProtKB-SubCell"/>
</dbReference>
<dbReference type="InterPro" id="IPR003347">
    <property type="entry name" value="JmjC_dom"/>
</dbReference>
<evidence type="ECO:0000256" key="1">
    <source>
        <dbReference type="ARBA" id="ARBA00004604"/>
    </source>
</evidence>
<dbReference type="GO" id="GO:0032453">
    <property type="term" value="F:histone H3K4 demethylase activity"/>
    <property type="evidence" value="ECO:0007669"/>
    <property type="project" value="TreeGrafter"/>
</dbReference>
<evidence type="ECO:0000256" key="4">
    <source>
        <dbReference type="ARBA" id="ARBA00023004"/>
    </source>
</evidence>
<proteinExistence type="inferred from homology"/>